<keyword evidence="1" id="KW-0472">Membrane</keyword>
<comment type="caution">
    <text evidence="2">The sequence shown here is derived from an EMBL/GenBank/DDBJ whole genome shotgun (WGS) entry which is preliminary data.</text>
</comment>
<sequence>MLFLSISERSPSPLKQIAFLLPKNLLTKHVIPPRTQNWKHPPWLVFAFLRTLALPYTIAQNQFRFGLSSPSNTRHTVNSQHIENAKMEEDRMPTPAQESGMDPSTTCGGRVPIKVRSAFEQILKVSQAAASMIAILNILFGCVGLPVVFFYRQTFAGYTFSTVLILAGAILLYGIFAEKHLVLSYFRTYQWLMNLIAALTLFALIFLEFNIPTFISKYWPEQDRDTIVYYNEAERFRGYMVLSGYVLLVTSYLTFGVFSMHVVKKCMKFFQYMQKDHTNYVSYR</sequence>
<feature type="transmembrane region" description="Helical" evidence="1">
    <location>
        <begin position="155"/>
        <end position="176"/>
    </location>
</feature>
<dbReference type="AlphaFoldDB" id="A0A4U5ML14"/>
<feature type="transmembrane region" description="Helical" evidence="1">
    <location>
        <begin position="128"/>
        <end position="149"/>
    </location>
</feature>
<reference evidence="2 3" key="2">
    <citation type="journal article" date="2019" name="G3 (Bethesda)">
        <title>Hybrid Assembly of the Genome of the Entomopathogenic Nematode Steinernema carpocapsae Identifies the X-Chromosome.</title>
        <authorList>
            <person name="Serra L."/>
            <person name="Macchietto M."/>
            <person name="Macias-Munoz A."/>
            <person name="McGill C.J."/>
            <person name="Rodriguez I.M."/>
            <person name="Rodriguez B."/>
            <person name="Murad R."/>
            <person name="Mortazavi A."/>
        </authorList>
    </citation>
    <scope>NUCLEOTIDE SEQUENCE [LARGE SCALE GENOMIC DNA]</scope>
    <source>
        <strain evidence="2 3">ALL</strain>
    </source>
</reference>
<organism evidence="2 3">
    <name type="scientific">Steinernema carpocapsae</name>
    <name type="common">Entomopathogenic nematode</name>
    <dbReference type="NCBI Taxonomy" id="34508"/>
    <lineage>
        <taxon>Eukaryota</taxon>
        <taxon>Metazoa</taxon>
        <taxon>Ecdysozoa</taxon>
        <taxon>Nematoda</taxon>
        <taxon>Chromadorea</taxon>
        <taxon>Rhabditida</taxon>
        <taxon>Tylenchina</taxon>
        <taxon>Panagrolaimomorpha</taxon>
        <taxon>Strongyloidoidea</taxon>
        <taxon>Steinernematidae</taxon>
        <taxon>Steinernema</taxon>
    </lineage>
</organism>
<keyword evidence="1" id="KW-0812">Transmembrane</keyword>
<evidence type="ECO:0000256" key="1">
    <source>
        <dbReference type="SAM" id="Phobius"/>
    </source>
</evidence>
<name>A0A4U5ML14_STECR</name>
<reference evidence="2 3" key="1">
    <citation type="journal article" date="2015" name="Genome Biol.">
        <title>Comparative genomics of Steinernema reveals deeply conserved gene regulatory networks.</title>
        <authorList>
            <person name="Dillman A.R."/>
            <person name="Macchietto M."/>
            <person name="Porter C.F."/>
            <person name="Rogers A."/>
            <person name="Williams B."/>
            <person name="Antoshechkin I."/>
            <person name="Lee M.M."/>
            <person name="Goodwin Z."/>
            <person name="Lu X."/>
            <person name="Lewis E.E."/>
            <person name="Goodrich-Blair H."/>
            <person name="Stock S.P."/>
            <person name="Adams B.J."/>
            <person name="Sternberg P.W."/>
            <person name="Mortazavi A."/>
        </authorList>
    </citation>
    <scope>NUCLEOTIDE SEQUENCE [LARGE SCALE GENOMIC DNA]</scope>
    <source>
        <strain evidence="2 3">ALL</strain>
    </source>
</reference>
<dbReference type="EMBL" id="AZBU02000007">
    <property type="protein sequence ID" value="TKR70146.1"/>
    <property type="molecule type" value="Genomic_DNA"/>
</dbReference>
<dbReference type="Proteomes" id="UP000298663">
    <property type="component" value="Unassembled WGS sequence"/>
</dbReference>
<keyword evidence="3" id="KW-1185">Reference proteome</keyword>
<protein>
    <submittedName>
        <fullName evidence="2">Uncharacterized protein</fullName>
    </submittedName>
</protein>
<evidence type="ECO:0000313" key="2">
    <source>
        <dbReference type="EMBL" id="TKR70146.1"/>
    </source>
</evidence>
<proteinExistence type="predicted"/>
<keyword evidence="1" id="KW-1133">Transmembrane helix</keyword>
<dbReference type="OrthoDB" id="10567618at2759"/>
<feature type="transmembrane region" description="Helical" evidence="1">
    <location>
        <begin position="188"/>
        <end position="207"/>
    </location>
</feature>
<evidence type="ECO:0000313" key="3">
    <source>
        <dbReference type="Proteomes" id="UP000298663"/>
    </source>
</evidence>
<feature type="transmembrane region" description="Helical" evidence="1">
    <location>
        <begin position="239"/>
        <end position="263"/>
    </location>
</feature>
<gene>
    <name evidence="2" type="ORF">L596_022204</name>
</gene>
<accession>A0A4U5ML14</accession>